<dbReference type="PANTHER" id="PTHR43198">
    <property type="entry name" value="BIFUNCTIONAL TH2 PROTEIN"/>
    <property type="match status" value="1"/>
</dbReference>
<organism evidence="3 4">
    <name type="scientific">Actinomadura mexicana</name>
    <dbReference type="NCBI Taxonomy" id="134959"/>
    <lineage>
        <taxon>Bacteria</taxon>
        <taxon>Bacillati</taxon>
        <taxon>Actinomycetota</taxon>
        <taxon>Actinomycetes</taxon>
        <taxon>Streptosporangiales</taxon>
        <taxon>Thermomonosporaceae</taxon>
        <taxon>Actinomadura</taxon>
    </lineage>
</organism>
<dbReference type="InterPro" id="IPR004305">
    <property type="entry name" value="Thiaminase-2/PQQC"/>
</dbReference>
<dbReference type="Pfam" id="PF03070">
    <property type="entry name" value="TENA_THI-4"/>
    <property type="match status" value="1"/>
</dbReference>
<protein>
    <submittedName>
        <fullName evidence="3">Thiaminase (Transcriptional activator TenA)</fullName>
    </submittedName>
</protein>
<dbReference type="AlphaFoldDB" id="A0A238W5G3"/>
<evidence type="ECO:0000313" key="4">
    <source>
        <dbReference type="Proteomes" id="UP000198420"/>
    </source>
</evidence>
<dbReference type="InterPro" id="IPR050967">
    <property type="entry name" value="Thiamine_Salvage_TenA"/>
</dbReference>
<reference evidence="4" key="1">
    <citation type="submission" date="2017-06" db="EMBL/GenBank/DDBJ databases">
        <authorList>
            <person name="Varghese N."/>
            <person name="Submissions S."/>
        </authorList>
    </citation>
    <scope>NUCLEOTIDE SEQUENCE [LARGE SCALE GENOMIC DNA]</scope>
    <source>
        <strain evidence="4">DSM 44485</strain>
    </source>
</reference>
<keyword evidence="4" id="KW-1185">Reference proteome</keyword>
<proteinExistence type="predicted"/>
<evidence type="ECO:0000256" key="1">
    <source>
        <dbReference type="ARBA" id="ARBA00004948"/>
    </source>
</evidence>
<name>A0A238W5G3_9ACTN</name>
<dbReference type="InterPro" id="IPR016084">
    <property type="entry name" value="Haem_Oase-like_multi-hlx"/>
</dbReference>
<dbReference type="Proteomes" id="UP000198420">
    <property type="component" value="Unassembled WGS sequence"/>
</dbReference>
<evidence type="ECO:0000259" key="2">
    <source>
        <dbReference type="Pfam" id="PF03070"/>
    </source>
</evidence>
<evidence type="ECO:0000313" key="3">
    <source>
        <dbReference type="EMBL" id="SNR41738.1"/>
    </source>
</evidence>
<dbReference type="GO" id="GO:0005829">
    <property type="term" value="C:cytosol"/>
    <property type="evidence" value="ECO:0007669"/>
    <property type="project" value="TreeGrafter"/>
</dbReference>
<comment type="pathway">
    <text evidence="1">Cofactor biosynthesis; thiamine diphosphate biosynthesis.</text>
</comment>
<dbReference type="Gene3D" id="1.20.910.10">
    <property type="entry name" value="Heme oxygenase-like"/>
    <property type="match status" value="1"/>
</dbReference>
<dbReference type="PANTHER" id="PTHR43198:SF2">
    <property type="entry name" value="SI:CH1073-67J19.1-RELATED"/>
    <property type="match status" value="1"/>
</dbReference>
<gene>
    <name evidence="3" type="ORF">SAMN06265355_102730</name>
</gene>
<sequence>MLDQGPAGSHDSAGPWSSLRQTGVMSLAAHLEELGRPLVDEQLRHPTVKGIAQGDLDEAVFRSWLEQDYLFLHDYVRVFSRLAWQAPDAHLGDLVDLAHATFHDELDLHRSLSTSFSADLDGARKGPACAAYTSFLLDSAAVYGDGLAALYPCMWGYSTLGRILAENPPSEPRYRRWVDTYADPGFADLAARIAQMIDEADPDPATAERLFVQGMRHEVAFWSVES</sequence>
<dbReference type="EMBL" id="FZNP01000002">
    <property type="protein sequence ID" value="SNR41738.1"/>
    <property type="molecule type" value="Genomic_DNA"/>
</dbReference>
<dbReference type="SUPFAM" id="SSF48613">
    <property type="entry name" value="Heme oxygenase-like"/>
    <property type="match status" value="1"/>
</dbReference>
<feature type="domain" description="Thiaminase-2/PQQC" evidence="2">
    <location>
        <begin position="36"/>
        <end position="222"/>
    </location>
</feature>
<accession>A0A238W5G3</accession>